<gene>
    <name evidence="1" type="ORF">BDV96DRAFT_596670</name>
</gene>
<dbReference type="AlphaFoldDB" id="A0A6A5ZJ35"/>
<dbReference type="Proteomes" id="UP000799770">
    <property type="component" value="Unassembled WGS sequence"/>
</dbReference>
<reference evidence="1" key="1">
    <citation type="journal article" date="2020" name="Stud. Mycol.">
        <title>101 Dothideomycetes genomes: a test case for predicting lifestyles and emergence of pathogens.</title>
        <authorList>
            <person name="Haridas S."/>
            <person name="Albert R."/>
            <person name="Binder M."/>
            <person name="Bloem J."/>
            <person name="Labutti K."/>
            <person name="Salamov A."/>
            <person name="Andreopoulos B."/>
            <person name="Baker S."/>
            <person name="Barry K."/>
            <person name="Bills G."/>
            <person name="Bluhm B."/>
            <person name="Cannon C."/>
            <person name="Castanera R."/>
            <person name="Culley D."/>
            <person name="Daum C."/>
            <person name="Ezra D."/>
            <person name="Gonzalez J."/>
            <person name="Henrissat B."/>
            <person name="Kuo A."/>
            <person name="Liang C."/>
            <person name="Lipzen A."/>
            <person name="Lutzoni F."/>
            <person name="Magnuson J."/>
            <person name="Mondo S."/>
            <person name="Nolan M."/>
            <person name="Ohm R."/>
            <person name="Pangilinan J."/>
            <person name="Park H.-J."/>
            <person name="Ramirez L."/>
            <person name="Alfaro M."/>
            <person name="Sun H."/>
            <person name="Tritt A."/>
            <person name="Yoshinaga Y."/>
            <person name="Zwiers L.-H."/>
            <person name="Turgeon B."/>
            <person name="Goodwin S."/>
            <person name="Spatafora J."/>
            <person name="Crous P."/>
            <person name="Grigoriev I."/>
        </authorList>
    </citation>
    <scope>NUCLEOTIDE SEQUENCE</scope>
    <source>
        <strain evidence="1">CBS 627.86</strain>
    </source>
</reference>
<accession>A0A6A5ZJ35</accession>
<protein>
    <submittedName>
        <fullName evidence="1">Uncharacterized protein</fullName>
    </submittedName>
</protein>
<proteinExistence type="predicted"/>
<evidence type="ECO:0000313" key="1">
    <source>
        <dbReference type="EMBL" id="KAF2118853.1"/>
    </source>
</evidence>
<organism evidence="1 2">
    <name type="scientific">Lophiotrema nucula</name>
    <dbReference type="NCBI Taxonomy" id="690887"/>
    <lineage>
        <taxon>Eukaryota</taxon>
        <taxon>Fungi</taxon>
        <taxon>Dikarya</taxon>
        <taxon>Ascomycota</taxon>
        <taxon>Pezizomycotina</taxon>
        <taxon>Dothideomycetes</taxon>
        <taxon>Pleosporomycetidae</taxon>
        <taxon>Pleosporales</taxon>
        <taxon>Lophiotremataceae</taxon>
        <taxon>Lophiotrema</taxon>
    </lineage>
</organism>
<name>A0A6A5ZJ35_9PLEO</name>
<sequence>MDPTVIVRDFAYEHPWRCATPPSGPRYTEKEMLLAKALVDINQPTLRYTDPIPDAEDAPYRTYFIDRMILREGWLEKHGFLPVPAQISRATRRRLWRYSRHVKRGYVYSNVQVALLRVQQQDANLFGKRPTMTDAAKPFEYIGEQEAFLIEHGYLPVSDAIMEERIRANRFATTMKDLELASYQGKFKQNLRDLERIAVPLFDVVERSLSQGTGLIPI</sequence>
<keyword evidence="2" id="KW-1185">Reference proteome</keyword>
<evidence type="ECO:0000313" key="2">
    <source>
        <dbReference type="Proteomes" id="UP000799770"/>
    </source>
</evidence>
<dbReference type="EMBL" id="ML977316">
    <property type="protein sequence ID" value="KAF2118853.1"/>
    <property type="molecule type" value="Genomic_DNA"/>
</dbReference>